<proteinExistence type="inferred from homology"/>
<feature type="compositionally biased region" description="Basic residues" evidence="8">
    <location>
        <begin position="383"/>
        <end position="414"/>
    </location>
</feature>
<dbReference type="STRING" id="1524460.IX84_07395"/>
<feature type="domain" description="DEAD-box RNA helicase Q" evidence="11">
    <location>
        <begin position="1"/>
        <end position="29"/>
    </location>
</feature>
<feature type="domain" description="Helicase ATP-binding" evidence="9">
    <location>
        <begin position="32"/>
        <end position="207"/>
    </location>
</feature>
<evidence type="ECO:0000256" key="3">
    <source>
        <dbReference type="ARBA" id="ARBA00022806"/>
    </source>
</evidence>
<feature type="region of interest" description="Disordered" evidence="8">
    <location>
        <begin position="371"/>
        <end position="414"/>
    </location>
</feature>
<feature type="compositionally biased region" description="Basic and acidic residues" evidence="8">
    <location>
        <begin position="371"/>
        <end position="382"/>
    </location>
</feature>
<dbReference type="PANTHER" id="PTHR47959:SF13">
    <property type="entry name" value="ATP-DEPENDENT RNA HELICASE RHLE"/>
    <property type="match status" value="1"/>
</dbReference>
<dbReference type="InterPro" id="IPR027417">
    <property type="entry name" value="P-loop_NTPase"/>
</dbReference>
<dbReference type="PANTHER" id="PTHR47959">
    <property type="entry name" value="ATP-DEPENDENT RNA HELICASE RHLE-RELATED"/>
    <property type="match status" value="1"/>
</dbReference>
<comment type="caution">
    <text evidence="12">The sequence shown here is derived from an EMBL/GenBank/DDBJ whole genome shotgun (WGS) entry which is preliminary data.</text>
</comment>
<dbReference type="InterPro" id="IPR001650">
    <property type="entry name" value="Helicase_C-like"/>
</dbReference>
<keyword evidence="13" id="KW-1185">Reference proteome</keyword>
<dbReference type="SMART" id="SM00490">
    <property type="entry name" value="HELICc"/>
    <property type="match status" value="1"/>
</dbReference>
<dbReference type="InterPro" id="IPR050079">
    <property type="entry name" value="DEAD_box_RNA_helicase"/>
</dbReference>
<evidence type="ECO:0000256" key="6">
    <source>
        <dbReference type="PROSITE-ProRule" id="PRU00552"/>
    </source>
</evidence>
<keyword evidence="1 7" id="KW-0547">Nucleotide-binding</keyword>
<dbReference type="GO" id="GO:0003676">
    <property type="term" value="F:nucleic acid binding"/>
    <property type="evidence" value="ECO:0007669"/>
    <property type="project" value="InterPro"/>
</dbReference>
<dbReference type="GO" id="GO:0005524">
    <property type="term" value="F:ATP binding"/>
    <property type="evidence" value="ECO:0007669"/>
    <property type="project" value="UniProtKB-KW"/>
</dbReference>
<evidence type="ECO:0000259" key="9">
    <source>
        <dbReference type="PROSITE" id="PS51192"/>
    </source>
</evidence>
<dbReference type="PROSITE" id="PS00039">
    <property type="entry name" value="DEAD_ATP_HELICASE"/>
    <property type="match status" value="1"/>
</dbReference>
<dbReference type="InterPro" id="IPR011545">
    <property type="entry name" value="DEAD/DEAH_box_helicase_dom"/>
</dbReference>
<sequence length="414" mass="45874">MKFNEFGFEPSLLEGLYAMGFEEATPVQEQAIPPIMEGQDVLACAQTGTGKTAAFLLPVLNELSKESSDDKVRALIIEPTRELAMQVDQQLEALSYFTPISSIAIYGGRDGHAMEQEKRALKRGASIIVATPGRFTSHMDMGYVDFSGLKYLILDEADRMLDMGFAPAIMNIVHKLPLERQNLLFSATMPAQIRKFAMQILNGPTKEINIAISKPAENILQLVYEVEDHAKIALTEKVLEANKRLERVIIFAGRKKTVKDLAQALQRKGIQAGAIHSDLSQEEREKQLHGFKSGNTPVIVATDVLSRGIDIKGIDAVINFDVPGDAEDYVHRIGRTARAEASGMAFTYINGEDMYRFKRIEELIERKVQRLPLPEELKDAKPQPRKGRGGSRGGNFRKGKKGGSHRGKGGGKRR</sequence>
<dbReference type="OrthoDB" id="9785240at2"/>
<dbReference type="PROSITE" id="PS51194">
    <property type="entry name" value="HELICASE_CTER"/>
    <property type="match status" value="1"/>
</dbReference>
<name>A0A098S7F9_9BACT</name>
<dbReference type="Pfam" id="PF00271">
    <property type="entry name" value="Helicase_C"/>
    <property type="match status" value="1"/>
</dbReference>
<evidence type="ECO:0000256" key="2">
    <source>
        <dbReference type="ARBA" id="ARBA00022801"/>
    </source>
</evidence>
<evidence type="ECO:0000256" key="8">
    <source>
        <dbReference type="SAM" id="MobiDB-lite"/>
    </source>
</evidence>
<dbReference type="SUPFAM" id="SSF52540">
    <property type="entry name" value="P-loop containing nucleoside triphosphate hydrolases"/>
    <property type="match status" value="1"/>
</dbReference>
<dbReference type="CDD" id="cd00268">
    <property type="entry name" value="DEADc"/>
    <property type="match status" value="1"/>
</dbReference>
<dbReference type="GO" id="GO:0016787">
    <property type="term" value="F:hydrolase activity"/>
    <property type="evidence" value="ECO:0007669"/>
    <property type="project" value="UniProtKB-KW"/>
</dbReference>
<dbReference type="InterPro" id="IPR014014">
    <property type="entry name" value="RNA_helicase_DEAD_Q_motif"/>
</dbReference>
<dbReference type="RefSeq" id="WP_044218068.1">
    <property type="nucleotide sequence ID" value="NZ_JBKAGJ010000006.1"/>
</dbReference>
<dbReference type="SMART" id="SM00487">
    <property type="entry name" value="DEXDc"/>
    <property type="match status" value="1"/>
</dbReference>
<evidence type="ECO:0000256" key="1">
    <source>
        <dbReference type="ARBA" id="ARBA00022741"/>
    </source>
</evidence>
<dbReference type="InterPro" id="IPR014001">
    <property type="entry name" value="Helicase_ATP-bd"/>
</dbReference>
<keyword evidence="3 7" id="KW-0347">Helicase</keyword>
<reference evidence="12 13" key="1">
    <citation type="journal article" date="2014" name="Int. J. Syst. Evol. Microbiol.">
        <title>Phaeodactylibacter xiamenensis gen. nov., sp. nov., a member of the family Saprospiraceae isolated from the marine alga Phaeodactylum tricornutum.</title>
        <authorList>
            <person name="Chen Z.Jr."/>
            <person name="Lei X."/>
            <person name="Lai Q."/>
            <person name="Li Y."/>
            <person name="Zhang B."/>
            <person name="Zhang J."/>
            <person name="Zhang H."/>
            <person name="Yang L."/>
            <person name="Zheng W."/>
            <person name="Tian Y."/>
            <person name="Yu Z."/>
            <person name="Xu H.Jr."/>
            <person name="Zheng T."/>
        </authorList>
    </citation>
    <scope>NUCLEOTIDE SEQUENCE [LARGE SCALE GENOMIC DNA]</scope>
    <source>
        <strain evidence="12 13">KD52</strain>
    </source>
</reference>
<evidence type="ECO:0000313" key="12">
    <source>
        <dbReference type="EMBL" id="KGE88504.1"/>
    </source>
</evidence>
<evidence type="ECO:0000259" key="11">
    <source>
        <dbReference type="PROSITE" id="PS51195"/>
    </source>
</evidence>
<dbReference type="PROSITE" id="PS51192">
    <property type="entry name" value="HELICASE_ATP_BIND_1"/>
    <property type="match status" value="1"/>
</dbReference>
<keyword evidence="2 7" id="KW-0378">Hydrolase</keyword>
<evidence type="ECO:0000256" key="4">
    <source>
        <dbReference type="ARBA" id="ARBA00022840"/>
    </source>
</evidence>
<dbReference type="InterPro" id="IPR044742">
    <property type="entry name" value="DEAD/DEAH_RhlB"/>
</dbReference>
<protein>
    <submittedName>
        <fullName evidence="12">RNA helicase</fullName>
    </submittedName>
</protein>
<evidence type="ECO:0000256" key="7">
    <source>
        <dbReference type="RuleBase" id="RU000492"/>
    </source>
</evidence>
<evidence type="ECO:0000313" key="13">
    <source>
        <dbReference type="Proteomes" id="UP000029736"/>
    </source>
</evidence>
<gene>
    <name evidence="12" type="ORF">IX84_07395</name>
</gene>
<dbReference type="PROSITE" id="PS51195">
    <property type="entry name" value="Q_MOTIF"/>
    <property type="match status" value="1"/>
</dbReference>
<dbReference type="GO" id="GO:0003724">
    <property type="term" value="F:RNA helicase activity"/>
    <property type="evidence" value="ECO:0007669"/>
    <property type="project" value="InterPro"/>
</dbReference>
<dbReference type="AlphaFoldDB" id="A0A098S7F9"/>
<dbReference type="EMBL" id="JPOS01000018">
    <property type="protein sequence ID" value="KGE88504.1"/>
    <property type="molecule type" value="Genomic_DNA"/>
</dbReference>
<dbReference type="Pfam" id="PF00270">
    <property type="entry name" value="DEAD"/>
    <property type="match status" value="1"/>
</dbReference>
<keyword evidence="4 7" id="KW-0067">ATP-binding</keyword>
<dbReference type="Gene3D" id="3.40.50.300">
    <property type="entry name" value="P-loop containing nucleotide triphosphate hydrolases"/>
    <property type="match status" value="2"/>
</dbReference>
<evidence type="ECO:0000259" key="10">
    <source>
        <dbReference type="PROSITE" id="PS51194"/>
    </source>
</evidence>
<feature type="short sequence motif" description="Q motif" evidence="6">
    <location>
        <begin position="1"/>
        <end position="29"/>
    </location>
</feature>
<evidence type="ECO:0000256" key="5">
    <source>
        <dbReference type="ARBA" id="ARBA00038437"/>
    </source>
</evidence>
<organism evidence="12 13">
    <name type="scientific">Phaeodactylibacter xiamenensis</name>
    <dbReference type="NCBI Taxonomy" id="1524460"/>
    <lineage>
        <taxon>Bacteria</taxon>
        <taxon>Pseudomonadati</taxon>
        <taxon>Bacteroidota</taxon>
        <taxon>Saprospiria</taxon>
        <taxon>Saprospirales</taxon>
        <taxon>Haliscomenobacteraceae</taxon>
        <taxon>Phaeodactylibacter</taxon>
    </lineage>
</organism>
<dbReference type="CDD" id="cd18787">
    <property type="entry name" value="SF2_C_DEAD"/>
    <property type="match status" value="1"/>
</dbReference>
<feature type="domain" description="Helicase C-terminal" evidence="10">
    <location>
        <begin position="233"/>
        <end position="379"/>
    </location>
</feature>
<comment type="similarity">
    <text evidence="5 7">Belongs to the DEAD box helicase family.</text>
</comment>
<dbReference type="GO" id="GO:0005829">
    <property type="term" value="C:cytosol"/>
    <property type="evidence" value="ECO:0007669"/>
    <property type="project" value="TreeGrafter"/>
</dbReference>
<dbReference type="Proteomes" id="UP000029736">
    <property type="component" value="Unassembled WGS sequence"/>
</dbReference>
<accession>A0A098S7F9</accession>
<dbReference type="InterPro" id="IPR000629">
    <property type="entry name" value="RNA-helicase_DEAD-box_CS"/>
</dbReference>